<sequence>MKTDDNTLVREYLATVERESTALPPAARQELLADLSEHIEVARAERPGDVRAILHEVGDPRTIASTALHELGHTTTPPTRTPERRRSPAWLPLLLLVLSGALPYAGDHVLLSWISFAMKITAVVMVCRSRYWTTARKWAGLALATLLPVTINVIWYLAVVAPRNYAVIDTWRWPGAVTGLLLTLAGAGWLWRTRAR</sequence>
<keyword evidence="1" id="KW-1133">Transmembrane helix</keyword>
<dbReference type="GeneID" id="27780731"/>
<dbReference type="STRING" id="1172567.WQO_00345"/>
<name>A0A0U3LQL8_STRGL</name>
<reference evidence="2 3" key="1">
    <citation type="journal article" date="2012" name="J. Bacteriol.">
        <title>Draft genome sequence of Streptomyces globisporus C-1027, which produces an antitumor antibiotic consisting of a nine-membered enediyne with a chromoprotein.</title>
        <authorList>
            <person name="Wang L."/>
            <person name="Wang S."/>
            <person name="He Q."/>
            <person name="Yu T."/>
            <person name="Li Q."/>
            <person name="Hong B."/>
        </authorList>
    </citation>
    <scope>NUCLEOTIDE SEQUENCE [LARGE SCALE GENOMIC DNA]</scope>
    <source>
        <strain evidence="2 3">C-1027</strain>
    </source>
</reference>
<dbReference type="KEGG" id="sgb:WQO_00345"/>
<organism evidence="2 3">
    <name type="scientific">Streptomyces globisporus C-1027</name>
    <dbReference type="NCBI Taxonomy" id="1172567"/>
    <lineage>
        <taxon>Bacteria</taxon>
        <taxon>Bacillati</taxon>
        <taxon>Actinomycetota</taxon>
        <taxon>Actinomycetes</taxon>
        <taxon>Kitasatosporales</taxon>
        <taxon>Streptomycetaceae</taxon>
        <taxon>Streptomyces</taxon>
    </lineage>
</organism>
<dbReference type="AlphaFoldDB" id="A0A0U3LQL8"/>
<accession>A0A0U3LQL8</accession>
<feature type="transmembrane region" description="Helical" evidence="1">
    <location>
        <begin position="171"/>
        <end position="191"/>
    </location>
</feature>
<gene>
    <name evidence="2" type="ORF">WQO_00345</name>
</gene>
<dbReference type="Pfam" id="PF22564">
    <property type="entry name" value="HAAS"/>
    <property type="match status" value="1"/>
</dbReference>
<proteinExistence type="predicted"/>
<evidence type="ECO:0008006" key="4">
    <source>
        <dbReference type="Google" id="ProtNLM"/>
    </source>
</evidence>
<dbReference type="RefSeq" id="WP_010063828.1">
    <property type="nucleotide sequence ID" value="NZ_CP013738.1"/>
</dbReference>
<feature type="transmembrane region" description="Helical" evidence="1">
    <location>
        <begin position="111"/>
        <end position="127"/>
    </location>
</feature>
<keyword evidence="1" id="KW-0472">Membrane</keyword>
<dbReference type="EMBL" id="CP013738">
    <property type="protein sequence ID" value="ALU91955.1"/>
    <property type="molecule type" value="Genomic_DNA"/>
</dbReference>
<keyword evidence="1" id="KW-0812">Transmembrane</keyword>
<evidence type="ECO:0000313" key="3">
    <source>
        <dbReference type="Proteomes" id="UP000064183"/>
    </source>
</evidence>
<feature type="transmembrane region" description="Helical" evidence="1">
    <location>
        <begin position="139"/>
        <end position="159"/>
    </location>
</feature>
<protein>
    <recommendedName>
        <fullName evidence="4">DUF1700 domain-containing protein</fullName>
    </recommendedName>
</protein>
<evidence type="ECO:0000256" key="1">
    <source>
        <dbReference type="SAM" id="Phobius"/>
    </source>
</evidence>
<dbReference type="Proteomes" id="UP000064183">
    <property type="component" value="Chromosome"/>
</dbReference>
<feature type="transmembrane region" description="Helical" evidence="1">
    <location>
        <begin position="89"/>
        <end position="105"/>
    </location>
</feature>
<evidence type="ECO:0000313" key="2">
    <source>
        <dbReference type="EMBL" id="ALU91955.1"/>
    </source>
</evidence>